<evidence type="ECO:0000313" key="3">
    <source>
        <dbReference type="Proteomes" id="UP001055101"/>
    </source>
</evidence>
<keyword evidence="3" id="KW-1185">Reference proteome</keyword>
<comment type="caution">
    <text evidence="2">The sequence shown here is derived from an EMBL/GenBank/DDBJ whole genome shotgun (WGS) entry which is preliminary data.</text>
</comment>
<accession>A0ABQ4TT59</accession>
<dbReference type="Proteomes" id="UP001055101">
    <property type="component" value="Unassembled WGS sequence"/>
</dbReference>
<proteinExistence type="predicted"/>
<protein>
    <submittedName>
        <fullName evidence="2">Uncharacterized protein</fullName>
    </submittedName>
</protein>
<sequence>MSVADWFSAYGVQVILLVSGLILGLIAVTR</sequence>
<evidence type="ECO:0000313" key="2">
    <source>
        <dbReference type="EMBL" id="GJE57801.1"/>
    </source>
</evidence>
<keyword evidence="1" id="KW-0812">Transmembrane</keyword>
<reference evidence="2" key="2">
    <citation type="submission" date="2021-08" db="EMBL/GenBank/DDBJ databases">
        <authorList>
            <person name="Tani A."/>
            <person name="Ola A."/>
            <person name="Ogura Y."/>
            <person name="Katsura K."/>
            <person name="Hayashi T."/>
        </authorList>
    </citation>
    <scope>NUCLEOTIDE SEQUENCE</scope>
    <source>
        <strain evidence="2">DSM 23674</strain>
    </source>
</reference>
<reference evidence="2" key="1">
    <citation type="journal article" date="2021" name="Front. Microbiol.">
        <title>Comprehensive Comparative Genomics and Phenotyping of Methylobacterium Species.</title>
        <authorList>
            <person name="Alessa O."/>
            <person name="Ogura Y."/>
            <person name="Fujitani Y."/>
            <person name="Takami H."/>
            <person name="Hayashi T."/>
            <person name="Sahin N."/>
            <person name="Tani A."/>
        </authorList>
    </citation>
    <scope>NUCLEOTIDE SEQUENCE</scope>
    <source>
        <strain evidence="2">DSM 23674</strain>
    </source>
</reference>
<name>A0ABQ4TT59_9HYPH</name>
<keyword evidence="1" id="KW-1133">Transmembrane helix</keyword>
<organism evidence="2 3">
    <name type="scientific">Methylobacterium thuringiense</name>
    <dbReference type="NCBI Taxonomy" id="1003091"/>
    <lineage>
        <taxon>Bacteria</taxon>
        <taxon>Pseudomonadati</taxon>
        <taxon>Pseudomonadota</taxon>
        <taxon>Alphaproteobacteria</taxon>
        <taxon>Hyphomicrobiales</taxon>
        <taxon>Methylobacteriaceae</taxon>
        <taxon>Methylobacterium</taxon>
    </lineage>
</organism>
<evidence type="ECO:0000256" key="1">
    <source>
        <dbReference type="SAM" id="Phobius"/>
    </source>
</evidence>
<keyword evidence="1" id="KW-0472">Membrane</keyword>
<gene>
    <name evidence="2" type="ORF">EKPJFOCH_4321</name>
</gene>
<dbReference type="EMBL" id="BPRA01000030">
    <property type="protein sequence ID" value="GJE57801.1"/>
    <property type="molecule type" value="Genomic_DNA"/>
</dbReference>
<feature type="transmembrane region" description="Helical" evidence="1">
    <location>
        <begin position="6"/>
        <end position="28"/>
    </location>
</feature>